<accession>A0A803N4Q4</accession>
<sequence>MSLQSFLGVLSKVSEFSRAFEVMKKERDSLSDKFKAASEALKSEQTKYKDYRVEFDETKGTLKSAANESLDMASYYFGKARLEMIEEYQQDKHEAWDYATEKVAFAMSFPDGVVAPGSLLLSYANEEVNSPAKTTT</sequence>
<dbReference type="Proteomes" id="UP000596660">
    <property type="component" value="Unplaced"/>
</dbReference>
<keyword evidence="2" id="KW-1185">Reference proteome</keyword>
<evidence type="ECO:0000313" key="2">
    <source>
        <dbReference type="Proteomes" id="UP000596660"/>
    </source>
</evidence>
<evidence type="ECO:0000313" key="1">
    <source>
        <dbReference type="EnsemblPlants" id="AUR62040370-RA:cds"/>
    </source>
</evidence>
<reference evidence="1" key="1">
    <citation type="journal article" date="2017" name="Nature">
        <title>The genome of Chenopodium quinoa.</title>
        <authorList>
            <person name="Jarvis D.E."/>
            <person name="Ho Y.S."/>
            <person name="Lightfoot D.J."/>
            <person name="Schmoeckel S.M."/>
            <person name="Li B."/>
            <person name="Borm T.J.A."/>
            <person name="Ohyanagi H."/>
            <person name="Mineta K."/>
            <person name="Michell C.T."/>
            <person name="Saber N."/>
            <person name="Kharbatia N.M."/>
            <person name="Rupper R.R."/>
            <person name="Sharp A.R."/>
            <person name="Dally N."/>
            <person name="Boughton B.A."/>
            <person name="Woo Y.H."/>
            <person name="Gao G."/>
            <person name="Schijlen E.G.W.M."/>
            <person name="Guo X."/>
            <person name="Momin A.A."/>
            <person name="Negrao S."/>
            <person name="Al-Babili S."/>
            <person name="Gehring C."/>
            <person name="Roessner U."/>
            <person name="Jung C."/>
            <person name="Murphy K."/>
            <person name="Arold S.T."/>
            <person name="Gojobori T."/>
            <person name="van der Linden C.G."/>
            <person name="van Loo E.N."/>
            <person name="Jellen E.N."/>
            <person name="Maughan P.J."/>
            <person name="Tester M."/>
        </authorList>
    </citation>
    <scope>NUCLEOTIDE SEQUENCE [LARGE SCALE GENOMIC DNA]</scope>
    <source>
        <strain evidence="1">cv. PI 614886</strain>
    </source>
</reference>
<dbReference type="RefSeq" id="XP_021727727.1">
    <property type="nucleotide sequence ID" value="XM_021872035.1"/>
</dbReference>
<protein>
    <submittedName>
        <fullName evidence="1">Uncharacterized protein</fullName>
    </submittedName>
</protein>
<reference evidence="1" key="2">
    <citation type="submission" date="2021-03" db="UniProtKB">
        <authorList>
            <consortium name="EnsemblPlants"/>
        </authorList>
    </citation>
    <scope>IDENTIFICATION</scope>
</reference>
<proteinExistence type="predicted"/>
<dbReference type="GeneID" id="110694866"/>
<gene>
    <name evidence="1" type="primary">LOC110694866</name>
</gene>
<dbReference type="AlphaFoldDB" id="A0A803N4Q4"/>
<organism evidence="1 2">
    <name type="scientific">Chenopodium quinoa</name>
    <name type="common">Quinoa</name>
    <dbReference type="NCBI Taxonomy" id="63459"/>
    <lineage>
        <taxon>Eukaryota</taxon>
        <taxon>Viridiplantae</taxon>
        <taxon>Streptophyta</taxon>
        <taxon>Embryophyta</taxon>
        <taxon>Tracheophyta</taxon>
        <taxon>Spermatophyta</taxon>
        <taxon>Magnoliopsida</taxon>
        <taxon>eudicotyledons</taxon>
        <taxon>Gunneridae</taxon>
        <taxon>Pentapetalae</taxon>
        <taxon>Caryophyllales</taxon>
        <taxon>Chenopodiaceae</taxon>
        <taxon>Chenopodioideae</taxon>
        <taxon>Atripliceae</taxon>
        <taxon>Chenopodium</taxon>
    </lineage>
</organism>
<dbReference type="Gramene" id="AUR62040370-RA">
    <property type="protein sequence ID" value="AUR62040370-RA:cds"/>
    <property type="gene ID" value="AUR62040370"/>
</dbReference>
<name>A0A803N4Q4_CHEQI</name>
<dbReference type="EnsemblPlants" id="AUR62040370-RA">
    <property type="protein sequence ID" value="AUR62040370-RA:cds"/>
    <property type="gene ID" value="AUR62040370"/>
</dbReference>